<name>A0A853C160_9ACTN</name>
<sequence>MPKFLTDRLLLSAVGVVVVFVFAVAYIFASVLDQPLTSRPATIKVELAQSGGLFEGSGVTYRGVKVGKVTEIVPAESGVVATVRLTSGTDIPESSIARVRSLSPVGEQYLDFQPTTAEGPFLEDGDTIGAESTDLPKSLSSTVVAVNDVLRQIDDKKLKVLLGELSTGLAGTGDDLGQVLDQGNDLLTTLNEVWPETDRVITNSGTVLDIVSENADSLRTLGNRARQFAAFLRDYAPEFRDVLQRTPGQLKDLEALVRDANEVLPGFLSVGVSFSDMVMAYEPHLRTLLQEYAPGIRALMAVLHDGRLNVQIIPKRTARCDYGSSHQDPWNPERRPFYLGGHCPASFPGLRRGAAHAPGPVR</sequence>
<dbReference type="PANTHER" id="PTHR33371:SF16">
    <property type="entry name" value="MCE-FAMILY PROTEIN MCE3F"/>
    <property type="match status" value="1"/>
</dbReference>
<dbReference type="InterPro" id="IPR005693">
    <property type="entry name" value="Mce"/>
</dbReference>
<gene>
    <name evidence="4" type="ORF">HNR19_001807</name>
</gene>
<dbReference type="NCBIfam" id="TIGR00996">
    <property type="entry name" value="Mtu_fam_mce"/>
    <property type="match status" value="1"/>
</dbReference>
<comment type="caution">
    <text evidence="4">The sequence shown here is derived from an EMBL/GenBank/DDBJ whole genome shotgun (WGS) entry which is preliminary data.</text>
</comment>
<evidence type="ECO:0000259" key="2">
    <source>
        <dbReference type="Pfam" id="PF02470"/>
    </source>
</evidence>
<dbReference type="PANTHER" id="PTHR33371">
    <property type="entry name" value="INTERMEMBRANE PHOSPHOLIPID TRANSPORT SYSTEM BINDING PROTEIN MLAD-RELATED"/>
    <property type="match status" value="1"/>
</dbReference>
<proteinExistence type="predicted"/>
<evidence type="ECO:0000259" key="3">
    <source>
        <dbReference type="Pfam" id="PF11887"/>
    </source>
</evidence>
<feature type="domain" description="Mce/MlaD" evidence="2">
    <location>
        <begin position="41"/>
        <end position="114"/>
    </location>
</feature>
<organism evidence="4 5">
    <name type="scientific">Nocardioides thalensis</name>
    <dbReference type="NCBI Taxonomy" id="1914755"/>
    <lineage>
        <taxon>Bacteria</taxon>
        <taxon>Bacillati</taxon>
        <taxon>Actinomycetota</taxon>
        <taxon>Actinomycetes</taxon>
        <taxon>Propionibacteriales</taxon>
        <taxon>Nocardioidaceae</taxon>
        <taxon>Nocardioides</taxon>
    </lineage>
</organism>
<evidence type="ECO:0000313" key="5">
    <source>
        <dbReference type="Proteomes" id="UP000530424"/>
    </source>
</evidence>
<feature type="domain" description="Mammalian cell entry C-terminal" evidence="3">
    <location>
        <begin position="122"/>
        <end position="299"/>
    </location>
</feature>
<reference evidence="4 5" key="1">
    <citation type="submission" date="2020-07" db="EMBL/GenBank/DDBJ databases">
        <title>Sequencing the genomes of 1000 actinobacteria strains.</title>
        <authorList>
            <person name="Klenk H.-P."/>
        </authorList>
    </citation>
    <scope>NUCLEOTIDE SEQUENCE [LARGE SCALE GENOMIC DNA]</scope>
    <source>
        <strain evidence="4 5">DSM 103833</strain>
    </source>
</reference>
<evidence type="ECO:0000256" key="1">
    <source>
        <dbReference type="SAM" id="Phobius"/>
    </source>
</evidence>
<dbReference type="AlphaFoldDB" id="A0A853C160"/>
<dbReference type="InterPro" id="IPR024516">
    <property type="entry name" value="Mce_C"/>
</dbReference>
<keyword evidence="1" id="KW-0812">Transmembrane</keyword>
<dbReference type="Pfam" id="PF02470">
    <property type="entry name" value="MlaD"/>
    <property type="match status" value="1"/>
</dbReference>
<evidence type="ECO:0000313" key="4">
    <source>
        <dbReference type="EMBL" id="NYJ01109.1"/>
    </source>
</evidence>
<dbReference type="GO" id="GO:0005576">
    <property type="term" value="C:extracellular region"/>
    <property type="evidence" value="ECO:0007669"/>
    <property type="project" value="TreeGrafter"/>
</dbReference>
<feature type="transmembrane region" description="Helical" evidence="1">
    <location>
        <begin position="9"/>
        <end position="29"/>
    </location>
</feature>
<keyword evidence="5" id="KW-1185">Reference proteome</keyword>
<keyword evidence="1" id="KW-0472">Membrane</keyword>
<dbReference type="InterPro" id="IPR052336">
    <property type="entry name" value="MlaD_Phospholipid_Transporter"/>
</dbReference>
<dbReference type="Pfam" id="PF11887">
    <property type="entry name" value="Mce4_CUP1"/>
    <property type="match status" value="1"/>
</dbReference>
<dbReference type="InterPro" id="IPR003399">
    <property type="entry name" value="Mce/MlaD"/>
</dbReference>
<dbReference type="Proteomes" id="UP000530424">
    <property type="component" value="Unassembled WGS sequence"/>
</dbReference>
<protein>
    <submittedName>
        <fullName evidence="4">Phospholipid/cholesterol/gamma-HCH transport system substrate-binding protein</fullName>
    </submittedName>
</protein>
<dbReference type="RefSeq" id="WP_179667625.1">
    <property type="nucleotide sequence ID" value="NZ_JACCFP010000001.1"/>
</dbReference>
<dbReference type="EMBL" id="JACCFP010000001">
    <property type="protein sequence ID" value="NYJ01109.1"/>
    <property type="molecule type" value="Genomic_DNA"/>
</dbReference>
<keyword evidence="1" id="KW-1133">Transmembrane helix</keyword>
<accession>A0A853C160</accession>